<keyword evidence="2" id="KW-0503">Monooxygenase</keyword>
<dbReference type="Gene3D" id="3.50.50.60">
    <property type="entry name" value="FAD/NAD(P)-binding domain"/>
    <property type="match status" value="1"/>
</dbReference>
<dbReference type="GO" id="GO:0004497">
    <property type="term" value="F:monooxygenase activity"/>
    <property type="evidence" value="ECO:0007669"/>
    <property type="project" value="UniProtKB-KW"/>
</dbReference>
<dbReference type="PANTHER" id="PTHR13789:SF309">
    <property type="entry name" value="PUTATIVE (AFU_ORTHOLOGUE AFUA_6G14510)-RELATED"/>
    <property type="match status" value="1"/>
</dbReference>
<feature type="domain" description="FAD-binding" evidence="3">
    <location>
        <begin position="92"/>
        <end position="321"/>
    </location>
</feature>
<dbReference type="Proteomes" id="UP000217103">
    <property type="component" value="Unassembled WGS sequence"/>
</dbReference>
<protein>
    <submittedName>
        <fullName evidence="4">2-polyprenyl-6-methoxyphenol hydroxylase</fullName>
    </submittedName>
</protein>
<evidence type="ECO:0000256" key="1">
    <source>
        <dbReference type="ARBA" id="ARBA00023002"/>
    </source>
</evidence>
<dbReference type="PANTHER" id="PTHR13789">
    <property type="entry name" value="MONOOXYGENASE"/>
    <property type="match status" value="1"/>
</dbReference>
<dbReference type="AlphaFoldDB" id="A0A1H1BWJ1"/>
<accession>A0A1H1BWJ1</accession>
<gene>
    <name evidence="4" type="ORF">SAMN04489764_1164</name>
</gene>
<organism evidence="4 5">
    <name type="scientific">Thermostaphylospora chromogena</name>
    <dbReference type="NCBI Taxonomy" id="35622"/>
    <lineage>
        <taxon>Bacteria</taxon>
        <taxon>Bacillati</taxon>
        <taxon>Actinomycetota</taxon>
        <taxon>Actinomycetes</taxon>
        <taxon>Streptosporangiales</taxon>
        <taxon>Thermomonosporaceae</taxon>
        <taxon>Thermostaphylospora</taxon>
    </lineage>
</organism>
<evidence type="ECO:0000313" key="4">
    <source>
        <dbReference type="EMBL" id="SDQ56261.1"/>
    </source>
</evidence>
<sequence length="347" mass="37395">MKRAVVVGAGVGGLATAIALRAIGWNVEIFERWPRIVGEGTALGIHPDAQAGLAGLGLGRELHERTVPYRRAQIRTPSGRRLADLPLKRIERRGGAPVRMLSRVSLIEMLAQRVNPATINTGVEITDPAALRAGYDLVVGADGVRSAVRKAFFTGAAEPRYTGVVAWRGVIEGFRPQEYGETWGRGQMFGMTPQAPGVTNWYAPVRTPEGVTESLDDLRARFAGWHDPIPRVLEAVDEETVLRHEIYELAPPLPSYVTGNVALVGDAAHAMAPALGQGACQALLDAVALAACLKAHPDDIPQALRSYDARRRPAAQRMVAASRWMTGLAVADRLTGPRNALLRLLPL</sequence>
<proteinExistence type="predicted"/>
<name>A0A1H1BWJ1_9ACTN</name>
<dbReference type="InterPro" id="IPR050493">
    <property type="entry name" value="FAD-dep_Monooxygenase_BioMet"/>
</dbReference>
<dbReference type="OrthoDB" id="9782160at2"/>
<keyword evidence="1" id="KW-0560">Oxidoreductase</keyword>
<dbReference type="InterPro" id="IPR036188">
    <property type="entry name" value="FAD/NAD-bd_sf"/>
</dbReference>
<dbReference type="PRINTS" id="PR00420">
    <property type="entry name" value="RNGMNOXGNASE"/>
</dbReference>
<dbReference type="EMBL" id="FNKK01000002">
    <property type="protein sequence ID" value="SDQ56261.1"/>
    <property type="molecule type" value="Genomic_DNA"/>
</dbReference>
<reference evidence="4 5" key="1">
    <citation type="submission" date="2016-10" db="EMBL/GenBank/DDBJ databases">
        <authorList>
            <person name="de Groot N.N."/>
        </authorList>
    </citation>
    <scope>NUCLEOTIDE SEQUENCE [LARGE SCALE GENOMIC DNA]</scope>
    <source>
        <strain evidence="4 5">DSM 43794</strain>
    </source>
</reference>
<dbReference type="RefSeq" id="WP_093258111.1">
    <property type="nucleotide sequence ID" value="NZ_FNKK01000002.1"/>
</dbReference>
<dbReference type="Pfam" id="PF01494">
    <property type="entry name" value="FAD_binding_3"/>
    <property type="match status" value="1"/>
</dbReference>
<dbReference type="SUPFAM" id="SSF51905">
    <property type="entry name" value="FAD/NAD(P)-binding domain"/>
    <property type="match status" value="1"/>
</dbReference>
<evidence type="ECO:0000259" key="3">
    <source>
        <dbReference type="Pfam" id="PF01494"/>
    </source>
</evidence>
<keyword evidence="5" id="KW-1185">Reference proteome</keyword>
<evidence type="ECO:0000313" key="5">
    <source>
        <dbReference type="Proteomes" id="UP000217103"/>
    </source>
</evidence>
<evidence type="ECO:0000256" key="2">
    <source>
        <dbReference type="ARBA" id="ARBA00023033"/>
    </source>
</evidence>
<dbReference type="InterPro" id="IPR002938">
    <property type="entry name" value="FAD-bd"/>
</dbReference>
<dbReference type="GO" id="GO:0071949">
    <property type="term" value="F:FAD binding"/>
    <property type="evidence" value="ECO:0007669"/>
    <property type="project" value="InterPro"/>
</dbReference>
<dbReference type="STRING" id="35622.SAMN04489764_1164"/>